<protein>
    <submittedName>
        <fullName evidence="9">Oxidoreductase</fullName>
    </submittedName>
</protein>
<name>A0AAW8EM39_VARPD</name>
<comment type="caution">
    <text evidence="9">The sequence shown here is derived from an EMBL/GenBank/DDBJ whole genome shotgun (WGS) entry which is preliminary data.</text>
</comment>
<sequence>MNTRAASIASAASASSSSSFLATPAARDDAGKLLLRLAIGVLVLLHGIFKISAGVGFVSAMLAKAGLPGGLAYLVYVGEIVAPLLMIAGFWTRAAAGVVVINMLAAFGLVHMADLFALTKQGGWALELQGLYLFGALAVVLLGAGRFSLGGLRGRWN</sequence>
<feature type="signal peptide" evidence="8">
    <location>
        <begin position="1"/>
        <end position="21"/>
    </location>
</feature>
<feature type="transmembrane region" description="Helical" evidence="7">
    <location>
        <begin position="37"/>
        <end position="58"/>
    </location>
</feature>
<evidence type="ECO:0000256" key="3">
    <source>
        <dbReference type="ARBA" id="ARBA00022475"/>
    </source>
</evidence>
<evidence type="ECO:0000256" key="1">
    <source>
        <dbReference type="ARBA" id="ARBA00004651"/>
    </source>
</evidence>
<dbReference type="PANTHER" id="PTHR33452">
    <property type="entry name" value="OXIDOREDUCTASE CATD-RELATED"/>
    <property type="match status" value="1"/>
</dbReference>
<dbReference type="AlphaFoldDB" id="A0AAW8EM39"/>
<dbReference type="InterPro" id="IPR032808">
    <property type="entry name" value="DoxX"/>
</dbReference>
<evidence type="ECO:0000256" key="4">
    <source>
        <dbReference type="ARBA" id="ARBA00022692"/>
    </source>
</evidence>
<keyword evidence="6 7" id="KW-0472">Membrane</keyword>
<evidence type="ECO:0000256" key="8">
    <source>
        <dbReference type="SAM" id="SignalP"/>
    </source>
</evidence>
<feature type="transmembrane region" description="Helical" evidence="7">
    <location>
        <begin position="70"/>
        <end position="91"/>
    </location>
</feature>
<keyword evidence="8" id="KW-0732">Signal</keyword>
<dbReference type="EMBL" id="JAUSRV010000013">
    <property type="protein sequence ID" value="MDP9973584.1"/>
    <property type="molecule type" value="Genomic_DNA"/>
</dbReference>
<evidence type="ECO:0000313" key="9">
    <source>
        <dbReference type="EMBL" id="MDP9973584.1"/>
    </source>
</evidence>
<keyword evidence="3" id="KW-1003">Cell membrane</keyword>
<feature type="transmembrane region" description="Helical" evidence="7">
    <location>
        <begin position="97"/>
        <end position="118"/>
    </location>
</feature>
<dbReference type="InterPro" id="IPR051907">
    <property type="entry name" value="DoxX-like_oxidoreductase"/>
</dbReference>
<dbReference type="Pfam" id="PF07681">
    <property type="entry name" value="DoxX"/>
    <property type="match status" value="1"/>
</dbReference>
<proteinExistence type="inferred from homology"/>
<keyword evidence="5 7" id="KW-1133">Transmembrane helix</keyword>
<evidence type="ECO:0000256" key="2">
    <source>
        <dbReference type="ARBA" id="ARBA00006679"/>
    </source>
</evidence>
<reference evidence="9" key="1">
    <citation type="submission" date="2023-07" db="EMBL/GenBank/DDBJ databases">
        <title>Sorghum-associated microbial communities from plants grown in Nebraska, USA.</title>
        <authorList>
            <person name="Schachtman D."/>
        </authorList>
    </citation>
    <scope>NUCLEOTIDE SEQUENCE</scope>
    <source>
        <strain evidence="9">DS3315</strain>
    </source>
</reference>
<evidence type="ECO:0000256" key="5">
    <source>
        <dbReference type="ARBA" id="ARBA00022989"/>
    </source>
</evidence>
<feature type="transmembrane region" description="Helical" evidence="7">
    <location>
        <begin position="130"/>
        <end position="149"/>
    </location>
</feature>
<dbReference type="PANTHER" id="PTHR33452:SF1">
    <property type="entry name" value="INNER MEMBRANE PROTEIN YPHA-RELATED"/>
    <property type="match status" value="1"/>
</dbReference>
<dbReference type="GO" id="GO:0005886">
    <property type="term" value="C:plasma membrane"/>
    <property type="evidence" value="ECO:0007669"/>
    <property type="project" value="UniProtKB-SubCell"/>
</dbReference>
<evidence type="ECO:0000313" key="10">
    <source>
        <dbReference type="Proteomes" id="UP001224845"/>
    </source>
</evidence>
<feature type="chain" id="PRO_5043331136" evidence="8">
    <location>
        <begin position="22"/>
        <end position="157"/>
    </location>
</feature>
<evidence type="ECO:0000256" key="7">
    <source>
        <dbReference type="SAM" id="Phobius"/>
    </source>
</evidence>
<accession>A0AAW8EM39</accession>
<dbReference type="Proteomes" id="UP001224845">
    <property type="component" value="Unassembled WGS sequence"/>
</dbReference>
<organism evidence="9 10">
    <name type="scientific">Variovorax paradoxus</name>
    <dbReference type="NCBI Taxonomy" id="34073"/>
    <lineage>
        <taxon>Bacteria</taxon>
        <taxon>Pseudomonadati</taxon>
        <taxon>Pseudomonadota</taxon>
        <taxon>Betaproteobacteria</taxon>
        <taxon>Burkholderiales</taxon>
        <taxon>Comamonadaceae</taxon>
        <taxon>Variovorax</taxon>
    </lineage>
</organism>
<comment type="subcellular location">
    <subcellularLocation>
        <location evidence="1">Cell membrane</location>
        <topology evidence="1">Multi-pass membrane protein</topology>
    </subcellularLocation>
</comment>
<dbReference type="GeneID" id="99716031"/>
<dbReference type="RefSeq" id="WP_015867186.1">
    <property type="nucleotide sequence ID" value="NZ_CAIGKF010000013.1"/>
</dbReference>
<comment type="similarity">
    <text evidence="2">Belongs to the DoxX family.</text>
</comment>
<gene>
    <name evidence="9" type="ORF">J2W39_004843</name>
</gene>
<evidence type="ECO:0000256" key="6">
    <source>
        <dbReference type="ARBA" id="ARBA00023136"/>
    </source>
</evidence>
<keyword evidence="4 7" id="KW-0812">Transmembrane</keyword>